<dbReference type="GeneID" id="61927296"/>
<protein>
    <submittedName>
        <fullName evidence="9">PTS N-acetylglucosamine transporter subunit IIC</fullName>
    </submittedName>
    <submittedName>
        <fullName evidence="10">PTS sugar transporter subunit IIA</fullName>
    </submittedName>
</protein>
<dbReference type="Proteomes" id="UP000030008">
    <property type="component" value="Unassembled WGS sequence"/>
</dbReference>
<dbReference type="Proteomes" id="UP000503330">
    <property type="component" value="Chromosome"/>
</dbReference>
<dbReference type="GO" id="GO:0005737">
    <property type="term" value="C:cytoplasm"/>
    <property type="evidence" value="ECO:0007669"/>
    <property type="project" value="UniProtKB-SubCell"/>
</dbReference>
<dbReference type="AlphaFoldDB" id="A0A099I3U9"/>
<evidence type="ECO:0000259" key="8">
    <source>
        <dbReference type="PROSITE" id="PS51096"/>
    </source>
</evidence>
<dbReference type="InterPro" id="IPR036662">
    <property type="entry name" value="PTS_EIIA_man-typ_sf"/>
</dbReference>
<dbReference type="EMBL" id="CP048838">
    <property type="protein sequence ID" value="QJA04038.1"/>
    <property type="molecule type" value="Genomic_DNA"/>
</dbReference>
<evidence type="ECO:0000256" key="5">
    <source>
        <dbReference type="ARBA" id="ARBA00022679"/>
    </source>
</evidence>
<evidence type="ECO:0000256" key="6">
    <source>
        <dbReference type="ARBA" id="ARBA00022683"/>
    </source>
</evidence>
<dbReference type="PROSITE" id="PS51096">
    <property type="entry name" value="PTS_EIIA_TYPE_4"/>
    <property type="match status" value="1"/>
</dbReference>
<accession>A0A099I3U9</accession>
<dbReference type="Proteomes" id="UP000604383">
    <property type="component" value="Unassembled WGS sequence"/>
</dbReference>
<dbReference type="EMBL" id="JAKTMA010000004">
    <property type="protein sequence ID" value="MCR0231753.1"/>
    <property type="molecule type" value="Genomic_DNA"/>
</dbReference>
<dbReference type="PANTHER" id="PTHR33799:SF1">
    <property type="entry name" value="PTS SYSTEM MANNOSE-SPECIFIC EIIAB COMPONENT-RELATED"/>
    <property type="match status" value="1"/>
</dbReference>
<reference evidence="9 13" key="1">
    <citation type="submission" date="2014-08" db="EMBL/GenBank/DDBJ databases">
        <title>Clostridium innocuum, an unnegligible vancomycin-resistant pathogen causing extra-intestinal infections.</title>
        <authorList>
            <person name="Feng Y."/>
            <person name="Chiu C.-H."/>
        </authorList>
    </citation>
    <scope>NUCLEOTIDE SEQUENCE [LARGE SCALE GENOMIC DNA]</scope>
    <source>
        <strain evidence="9 13">AN88</strain>
    </source>
</reference>
<evidence type="ECO:0000313" key="14">
    <source>
        <dbReference type="Proteomes" id="UP000503330"/>
    </source>
</evidence>
<reference evidence="12 14" key="3">
    <citation type="submission" date="2020-02" db="EMBL/GenBank/DDBJ databases">
        <authorList>
            <person name="Kociolek L.K."/>
            <person name="Ozer E.A."/>
        </authorList>
    </citation>
    <scope>NUCLEOTIDE SEQUENCE [LARGE SCALE GENOMIC DNA]</scope>
    <source>
        <strain evidence="12 14">ATCC 14501</strain>
    </source>
</reference>
<evidence type="ECO:0000256" key="2">
    <source>
        <dbReference type="ARBA" id="ARBA00022448"/>
    </source>
</evidence>
<proteinExistence type="predicted"/>
<organism evidence="9 13">
    <name type="scientific">Clostridium innocuum</name>
    <dbReference type="NCBI Taxonomy" id="1522"/>
    <lineage>
        <taxon>Bacteria</taxon>
        <taxon>Bacillati</taxon>
        <taxon>Bacillota</taxon>
        <taxon>Clostridia</taxon>
        <taxon>Eubacteriales</taxon>
        <taxon>Clostridiaceae</taxon>
        <taxon>Clostridium</taxon>
    </lineage>
</organism>
<evidence type="ECO:0000313" key="11">
    <source>
        <dbReference type="EMBL" id="MZH55198.1"/>
    </source>
</evidence>
<gene>
    <name evidence="9" type="ORF">CIAN88_15795</name>
    <name evidence="12" type="ORF">G4D54_17125</name>
    <name evidence="11" type="ORF">GT664_05315</name>
    <name evidence="10" type="ORF">MKC95_03115</name>
</gene>
<dbReference type="InterPro" id="IPR004701">
    <property type="entry name" value="PTS_EIIA_man-typ"/>
</dbReference>
<evidence type="ECO:0000313" key="13">
    <source>
        <dbReference type="Proteomes" id="UP000030008"/>
    </source>
</evidence>
<keyword evidence="3" id="KW-0963">Cytoplasm</keyword>
<feature type="domain" description="PTS EIIA type-4" evidence="8">
    <location>
        <begin position="1"/>
        <end position="127"/>
    </location>
</feature>
<keyword evidence="6" id="KW-0598">Phosphotransferase system</keyword>
<evidence type="ECO:0000256" key="4">
    <source>
        <dbReference type="ARBA" id="ARBA00022597"/>
    </source>
</evidence>
<dbReference type="EMBL" id="JQIF01000076">
    <property type="protein sequence ID" value="KGJ52271.1"/>
    <property type="molecule type" value="Genomic_DNA"/>
</dbReference>
<dbReference type="Pfam" id="PF03610">
    <property type="entry name" value="EIIA-man"/>
    <property type="match status" value="1"/>
</dbReference>
<dbReference type="GO" id="GO:0016301">
    <property type="term" value="F:kinase activity"/>
    <property type="evidence" value="ECO:0007669"/>
    <property type="project" value="UniProtKB-KW"/>
</dbReference>
<evidence type="ECO:0000256" key="3">
    <source>
        <dbReference type="ARBA" id="ARBA00022490"/>
    </source>
</evidence>
<sequence length="141" mass="15449">MIGLVLATHGPLAEAFVSSGKLIVGNIGNVAHLGLFHGDSIEQFEQKVYKAIEQADEGDGVIVLTDLLGGSPCNVTAKAIGRLYKEKKLECFYGINLPIFLEAVTSRKFMNFDELKEHMDEVFKETYGMLSGKISYSACKE</sequence>
<dbReference type="RefSeq" id="WP_002609408.1">
    <property type="nucleotide sequence ID" value="NZ_AP025565.1"/>
</dbReference>
<dbReference type="CDD" id="cd00006">
    <property type="entry name" value="PTS_IIA_man"/>
    <property type="match status" value="1"/>
</dbReference>
<dbReference type="InterPro" id="IPR033887">
    <property type="entry name" value="PTS_IIA_man"/>
</dbReference>
<comment type="subcellular location">
    <subcellularLocation>
        <location evidence="1">Cytoplasm</location>
    </subcellularLocation>
</comment>
<evidence type="ECO:0000313" key="9">
    <source>
        <dbReference type="EMBL" id="KGJ52271.1"/>
    </source>
</evidence>
<dbReference type="EMBL" id="WWTN01000006">
    <property type="protein sequence ID" value="MZH55198.1"/>
    <property type="molecule type" value="Genomic_DNA"/>
</dbReference>
<dbReference type="PANTHER" id="PTHR33799">
    <property type="entry name" value="PTS PERMEASE-RELATED-RELATED"/>
    <property type="match status" value="1"/>
</dbReference>
<reference evidence="11" key="2">
    <citation type="journal article" date="2019" name="Nat. Med.">
        <title>A library of human gut bacterial isolates paired with longitudinal multiomics data enables mechanistic microbiome research.</title>
        <authorList>
            <person name="Poyet M."/>
            <person name="Groussin M."/>
            <person name="Gibbons S.M."/>
            <person name="Avila-Pacheco J."/>
            <person name="Jiang X."/>
            <person name="Kearney S.M."/>
            <person name="Perrotta A.R."/>
            <person name="Berdy B."/>
            <person name="Zhao S."/>
            <person name="Lieberman T.D."/>
            <person name="Swanson P.K."/>
            <person name="Smith M."/>
            <person name="Roesemann S."/>
            <person name="Alexander J.E."/>
            <person name="Rich S.A."/>
            <person name="Livny J."/>
            <person name="Vlamakis H."/>
            <person name="Clish C."/>
            <person name="Bullock K."/>
            <person name="Deik A."/>
            <person name="Scott J."/>
            <person name="Pierce K.A."/>
            <person name="Xavier R.J."/>
            <person name="Alm E.J."/>
        </authorList>
    </citation>
    <scope>NUCLEOTIDE SEQUENCE</scope>
    <source>
        <strain evidence="11">BIOML-A12</strain>
    </source>
</reference>
<evidence type="ECO:0000313" key="10">
    <source>
        <dbReference type="EMBL" id="MCR0231753.1"/>
    </source>
</evidence>
<evidence type="ECO:0000256" key="1">
    <source>
        <dbReference type="ARBA" id="ARBA00004496"/>
    </source>
</evidence>
<reference evidence="10" key="4">
    <citation type="journal article" date="2022" name="Clin. Infect. Dis.">
        <title>Association between Clostridium innocuum and antibiotic-associated diarrhea in adults and children: A cross-sectional study and comparative genomics analysis.</title>
        <authorList>
            <person name="Cherny K.E."/>
            <person name="Muscat E.B."/>
            <person name="Balaji A."/>
            <person name="Mukherjee J."/>
            <person name="Ozer E.A."/>
            <person name="Angarone M.P."/>
            <person name="Hauser A.R."/>
            <person name="Sichel J.S."/>
            <person name="Amponsah E."/>
            <person name="Kociolek L.K."/>
        </authorList>
    </citation>
    <scope>NUCLEOTIDE SEQUENCE</scope>
    <source>
        <strain evidence="10">NU1-AC-029v</strain>
    </source>
</reference>
<dbReference type="InterPro" id="IPR051471">
    <property type="entry name" value="Bacterial_PTS_sugar_comp"/>
</dbReference>
<dbReference type="GO" id="GO:0016020">
    <property type="term" value="C:membrane"/>
    <property type="evidence" value="ECO:0007669"/>
    <property type="project" value="InterPro"/>
</dbReference>
<keyword evidence="4 10" id="KW-0762">Sugar transport</keyword>
<keyword evidence="7" id="KW-0418">Kinase</keyword>
<name>A0A099I3U9_CLOIN</name>
<keyword evidence="5" id="KW-0808">Transferase</keyword>
<dbReference type="SUPFAM" id="SSF53062">
    <property type="entry name" value="PTS system fructose IIA component-like"/>
    <property type="match status" value="1"/>
</dbReference>
<dbReference type="Gene3D" id="3.40.50.510">
    <property type="entry name" value="Phosphotransferase system, mannose-type IIA component"/>
    <property type="match status" value="1"/>
</dbReference>
<dbReference type="GO" id="GO:0009401">
    <property type="term" value="P:phosphoenolpyruvate-dependent sugar phosphotransferase system"/>
    <property type="evidence" value="ECO:0007669"/>
    <property type="project" value="UniProtKB-KW"/>
</dbReference>
<evidence type="ECO:0000256" key="7">
    <source>
        <dbReference type="ARBA" id="ARBA00022777"/>
    </source>
</evidence>
<keyword evidence="2" id="KW-0813">Transport</keyword>
<dbReference type="Proteomes" id="UP001203972">
    <property type="component" value="Unassembled WGS sequence"/>
</dbReference>
<evidence type="ECO:0000313" key="12">
    <source>
        <dbReference type="EMBL" id="QJA04038.1"/>
    </source>
</evidence>